<accession>A0A6N8F1Q8</accession>
<feature type="transmembrane region" description="Helical" evidence="7">
    <location>
        <begin position="123"/>
        <end position="144"/>
    </location>
</feature>
<evidence type="ECO:0000256" key="4">
    <source>
        <dbReference type="ARBA" id="ARBA00022692"/>
    </source>
</evidence>
<evidence type="ECO:0000256" key="3">
    <source>
        <dbReference type="ARBA" id="ARBA00022475"/>
    </source>
</evidence>
<keyword evidence="6 7" id="KW-0472">Membrane</keyword>
<feature type="transmembrane region" description="Helical" evidence="7">
    <location>
        <begin position="92"/>
        <end position="111"/>
    </location>
</feature>
<dbReference type="GO" id="GO:0055085">
    <property type="term" value="P:transmembrane transport"/>
    <property type="evidence" value="ECO:0007669"/>
    <property type="project" value="InterPro"/>
</dbReference>
<dbReference type="SUPFAM" id="SSF161098">
    <property type="entry name" value="MetI-like"/>
    <property type="match status" value="1"/>
</dbReference>
<dbReference type="GO" id="GO:0005886">
    <property type="term" value="C:plasma membrane"/>
    <property type="evidence" value="ECO:0007669"/>
    <property type="project" value="UniProtKB-SubCell"/>
</dbReference>
<evidence type="ECO:0000256" key="6">
    <source>
        <dbReference type="ARBA" id="ARBA00023136"/>
    </source>
</evidence>
<feature type="transmembrane region" description="Helical" evidence="7">
    <location>
        <begin position="276"/>
        <end position="296"/>
    </location>
</feature>
<feature type="transmembrane region" description="Helical" evidence="7">
    <location>
        <begin position="26"/>
        <end position="48"/>
    </location>
</feature>
<dbReference type="EMBL" id="WNZZ01000018">
    <property type="protein sequence ID" value="MUG24833.1"/>
    <property type="molecule type" value="Genomic_DNA"/>
</dbReference>
<feature type="transmembrane region" description="Helical" evidence="7">
    <location>
        <begin position="170"/>
        <end position="195"/>
    </location>
</feature>
<evidence type="ECO:0000313" key="9">
    <source>
        <dbReference type="EMBL" id="MUG24833.1"/>
    </source>
</evidence>
<evidence type="ECO:0000259" key="8">
    <source>
        <dbReference type="PROSITE" id="PS50928"/>
    </source>
</evidence>
<gene>
    <name evidence="9" type="ORF">GNQ08_20915</name>
</gene>
<dbReference type="InterPro" id="IPR000515">
    <property type="entry name" value="MetI-like"/>
</dbReference>
<dbReference type="CDD" id="cd06261">
    <property type="entry name" value="TM_PBP2"/>
    <property type="match status" value="1"/>
</dbReference>
<dbReference type="Proteomes" id="UP000442469">
    <property type="component" value="Unassembled WGS sequence"/>
</dbReference>
<dbReference type="PROSITE" id="PS50928">
    <property type="entry name" value="ABC_TM1"/>
    <property type="match status" value="1"/>
</dbReference>
<keyword evidence="5 7" id="KW-1133">Transmembrane helix</keyword>
<dbReference type="AlphaFoldDB" id="A0A6N8F1Q8"/>
<evidence type="ECO:0000256" key="5">
    <source>
        <dbReference type="ARBA" id="ARBA00022989"/>
    </source>
</evidence>
<keyword evidence="4 7" id="KW-0812">Transmembrane</keyword>
<keyword evidence="3" id="KW-1003">Cell membrane</keyword>
<dbReference type="Gene3D" id="1.10.3720.10">
    <property type="entry name" value="MetI-like"/>
    <property type="match status" value="1"/>
</dbReference>
<comment type="subcellular location">
    <subcellularLocation>
        <location evidence="1 7">Cell membrane</location>
        <topology evidence="1 7">Multi-pass membrane protein</topology>
    </subcellularLocation>
</comment>
<proteinExistence type="inferred from homology"/>
<feature type="domain" description="ABC transmembrane type-1" evidence="8">
    <location>
        <begin position="86"/>
        <end position="297"/>
    </location>
</feature>
<protein>
    <submittedName>
        <fullName evidence="9">ABC transporter permease subunit</fullName>
    </submittedName>
</protein>
<evidence type="ECO:0000256" key="2">
    <source>
        <dbReference type="ARBA" id="ARBA00022448"/>
    </source>
</evidence>
<dbReference type="PANTHER" id="PTHR30193">
    <property type="entry name" value="ABC TRANSPORTER PERMEASE PROTEIN"/>
    <property type="match status" value="1"/>
</dbReference>
<comment type="caution">
    <text evidence="9">The sequence shown here is derived from an EMBL/GenBank/DDBJ whole genome shotgun (WGS) entry which is preliminary data.</text>
</comment>
<evidence type="ECO:0000256" key="7">
    <source>
        <dbReference type="RuleBase" id="RU363032"/>
    </source>
</evidence>
<name>A0A6N8F1Q8_PAEMA</name>
<reference evidence="9 10" key="1">
    <citation type="submission" date="2019-11" db="EMBL/GenBank/DDBJ databases">
        <title>Draft genome sequences of five Paenibacillus species of dairy origin.</title>
        <authorList>
            <person name="Olajide A.M."/>
            <person name="Chen S."/>
            <person name="Lapointe G."/>
        </authorList>
    </citation>
    <scope>NUCLEOTIDE SEQUENCE [LARGE SCALE GENOMIC DNA]</scope>
    <source>
        <strain evidence="9 10">3CT49</strain>
    </source>
</reference>
<dbReference type="InterPro" id="IPR051393">
    <property type="entry name" value="ABC_transporter_permease"/>
</dbReference>
<dbReference type="PANTHER" id="PTHR30193:SF37">
    <property type="entry name" value="INNER MEMBRANE ABC TRANSPORTER PERMEASE PROTEIN YCJO"/>
    <property type="match status" value="1"/>
</dbReference>
<feature type="transmembrane region" description="Helical" evidence="7">
    <location>
        <begin position="216"/>
        <end position="237"/>
    </location>
</feature>
<dbReference type="Pfam" id="PF00528">
    <property type="entry name" value="BPD_transp_1"/>
    <property type="match status" value="1"/>
</dbReference>
<organism evidence="9 10">
    <name type="scientific">Paenibacillus macerans</name>
    <name type="common">Bacillus macerans</name>
    <dbReference type="NCBI Taxonomy" id="44252"/>
    <lineage>
        <taxon>Bacteria</taxon>
        <taxon>Bacillati</taxon>
        <taxon>Bacillota</taxon>
        <taxon>Bacilli</taxon>
        <taxon>Bacillales</taxon>
        <taxon>Paenibacillaceae</taxon>
        <taxon>Paenibacillus</taxon>
    </lineage>
</organism>
<dbReference type="InterPro" id="IPR035906">
    <property type="entry name" value="MetI-like_sf"/>
</dbReference>
<sequence length="308" mass="34243">MNASFSPVSTFIFEKRGIVMKTFNRYAHYLFTLPALLLYAVFFLYPMVNGFLYSLSDWDGLSKTSHFIGVDNYVRLVQDDRILSSLGFTFKYALGLIVLTVVLAVVIALLLNRVRRFQSFYRTTYFFPAVLSMITVGLIFNQLFSQALPAFGKAVGSDMLSRNLLSNPDLAFFGLLFVSLWQGLAIPTLLFLAALQSVPKDLLEAASLDGATPWQRFRSVVIPFLIPTLNIVVILSAKSGLTAFDYIMAMTGGGPGRTTESVGLLVYNFAFQEFKFSYASSLAIVLFVIIAIVSIVQIRSMSRLEVNA</sequence>
<keyword evidence="2 7" id="KW-0813">Transport</keyword>
<comment type="similarity">
    <text evidence="7">Belongs to the binding-protein-dependent transport system permease family.</text>
</comment>
<evidence type="ECO:0000256" key="1">
    <source>
        <dbReference type="ARBA" id="ARBA00004651"/>
    </source>
</evidence>
<dbReference type="OrthoDB" id="9786413at2"/>
<evidence type="ECO:0000313" key="10">
    <source>
        <dbReference type="Proteomes" id="UP000442469"/>
    </source>
</evidence>